<protein>
    <submittedName>
        <fullName evidence="7">Sigma factor, ECF subfamily</fullName>
    </submittedName>
</protein>
<evidence type="ECO:0000313" key="8">
    <source>
        <dbReference type="Proteomes" id="UP000027318"/>
    </source>
</evidence>
<comment type="caution">
    <text evidence="7">The sequence shown here is derived from an EMBL/GenBank/DDBJ whole genome shotgun (WGS) entry which is preliminary data.</text>
</comment>
<dbReference type="AlphaFoldDB" id="A0A063Y2M3"/>
<dbReference type="STRING" id="267850.ADINL_2688"/>
<dbReference type="InterPro" id="IPR013325">
    <property type="entry name" value="RNA_pol_sigma_r2"/>
</dbReference>
<dbReference type="InterPro" id="IPR039425">
    <property type="entry name" value="RNA_pol_sigma-70-like"/>
</dbReference>
<dbReference type="CDD" id="cd06171">
    <property type="entry name" value="Sigma70_r4"/>
    <property type="match status" value="1"/>
</dbReference>
<organism evidence="7 8">
    <name type="scientific">Nitrincola lacisaponensis</name>
    <dbReference type="NCBI Taxonomy" id="267850"/>
    <lineage>
        <taxon>Bacteria</taxon>
        <taxon>Pseudomonadati</taxon>
        <taxon>Pseudomonadota</taxon>
        <taxon>Gammaproteobacteria</taxon>
        <taxon>Oceanospirillales</taxon>
        <taxon>Oceanospirillaceae</taxon>
        <taxon>Nitrincola</taxon>
    </lineage>
</organism>
<name>A0A063Y2M3_9GAMM</name>
<dbReference type="Gene3D" id="1.10.1740.10">
    <property type="match status" value="1"/>
</dbReference>
<keyword evidence="3" id="KW-0731">Sigma factor</keyword>
<dbReference type="NCBIfam" id="TIGR02937">
    <property type="entry name" value="sigma70-ECF"/>
    <property type="match status" value="1"/>
</dbReference>
<dbReference type="Pfam" id="PF08281">
    <property type="entry name" value="Sigma70_r4_2"/>
    <property type="match status" value="1"/>
</dbReference>
<dbReference type="InterPro" id="IPR014284">
    <property type="entry name" value="RNA_pol_sigma-70_dom"/>
</dbReference>
<accession>A0A063Y2M3</accession>
<comment type="similarity">
    <text evidence="1">Belongs to the sigma-70 factor family. ECF subfamily.</text>
</comment>
<dbReference type="GO" id="GO:0016987">
    <property type="term" value="F:sigma factor activity"/>
    <property type="evidence" value="ECO:0007669"/>
    <property type="project" value="UniProtKB-KW"/>
</dbReference>
<evidence type="ECO:0000259" key="6">
    <source>
        <dbReference type="Pfam" id="PF08281"/>
    </source>
</evidence>
<feature type="domain" description="RNA polymerase sigma-70 region 2" evidence="5">
    <location>
        <begin position="13"/>
        <end position="76"/>
    </location>
</feature>
<keyword evidence="8" id="KW-1185">Reference proteome</keyword>
<dbReference type="RefSeq" id="WP_036549123.1">
    <property type="nucleotide sequence ID" value="NZ_JMSZ01000036.1"/>
</dbReference>
<dbReference type="EMBL" id="JMSZ01000036">
    <property type="protein sequence ID" value="KDE38787.1"/>
    <property type="molecule type" value="Genomic_DNA"/>
</dbReference>
<reference evidence="7 8" key="1">
    <citation type="journal article" date="2005" name="Int. J. Syst. Evol. Microbiol.">
        <title>Nitrincola lacisaponensis gen. nov., sp. nov., a novel alkaliphilic bacterium isolated from an alkaline, saline lake.</title>
        <authorList>
            <person name="Dimitriu P.A."/>
            <person name="Shukla S.K."/>
            <person name="Conradt J."/>
            <person name="Marquez M.C."/>
            <person name="Ventosa A."/>
            <person name="Maglia A."/>
            <person name="Peyton B.M."/>
            <person name="Pinkart H.C."/>
            <person name="Mormile M.R."/>
        </authorList>
    </citation>
    <scope>NUCLEOTIDE SEQUENCE [LARGE SCALE GENOMIC DNA]</scope>
    <source>
        <strain evidence="7 8">4CA</strain>
    </source>
</reference>
<dbReference type="GO" id="GO:0006352">
    <property type="term" value="P:DNA-templated transcription initiation"/>
    <property type="evidence" value="ECO:0007669"/>
    <property type="project" value="InterPro"/>
</dbReference>
<evidence type="ECO:0000256" key="4">
    <source>
        <dbReference type="ARBA" id="ARBA00023163"/>
    </source>
</evidence>
<dbReference type="PANTHER" id="PTHR43133:SF63">
    <property type="entry name" value="RNA POLYMERASE SIGMA FACTOR FECI-RELATED"/>
    <property type="match status" value="1"/>
</dbReference>
<dbReference type="InterPro" id="IPR013324">
    <property type="entry name" value="RNA_pol_sigma_r3/r4-like"/>
</dbReference>
<feature type="domain" description="RNA polymerase sigma factor 70 region 4 type 2" evidence="6">
    <location>
        <begin position="118"/>
        <end position="170"/>
    </location>
</feature>
<dbReference type="PATRIC" id="fig|267850.7.peg.2641"/>
<dbReference type="InterPro" id="IPR007627">
    <property type="entry name" value="RNA_pol_sigma70_r2"/>
</dbReference>
<dbReference type="InterPro" id="IPR036388">
    <property type="entry name" value="WH-like_DNA-bd_sf"/>
</dbReference>
<dbReference type="InterPro" id="IPR013249">
    <property type="entry name" value="RNA_pol_sigma70_r4_t2"/>
</dbReference>
<dbReference type="GO" id="GO:0003677">
    <property type="term" value="F:DNA binding"/>
    <property type="evidence" value="ECO:0007669"/>
    <property type="project" value="InterPro"/>
</dbReference>
<evidence type="ECO:0000256" key="3">
    <source>
        <dbReference type="ARBA" id="ARBA00023082"/>
    </source>
</evidence>
<keyword evidence="2" id="KW-0805">Transcription regulation</keyword>
<sequence>MTHPSFQSLAQAVETYYEELRRFIRQRTGSSSIAEDVVQETWIRANTTSTPLPDNPRAYLYRMAGNLAIDHIRRQKTWERALPSVNKEENDYCEADTEDLPNTSPDPVEVAISQQELEALNAAIRELPDKCREVFLLYRGHGLSMREIATLLVISEKTVEKHIARAMVHCRSRLREVGRNI</sequence>
<dbReference type="SUPFAM" id="SSF88946">
    <property type="entry name" value="Sigma2 domain of RNA polymerase sigma factors"/>
    <property type="match status" value="1"/>
</dbReference>
<evidence type="ECO:0000256" key="2">
    <source>
        <dbReference type="ARBA" id="ARBA00023015"/>
    </source>
</evidence>
<keyword evidence="4" id="KW-0804">Transcription</keyword>
<dbReference type="Proteomes" id="UP000027318">
    <property type="component" value="Unassembled WGS sequence"/>
</dbReference>
<gene>
    <name evidence="7" type="ORF">ADINL_2688</name>
</gene>
<evidence type="ECO:0000313" key="7">
    <source>
        <dbReference type="EMBL" id="KDE38787.1"/>
    </source>
</evidence>
<evidence type="ECO:0000259" key="5">
    <source>
        <dbReference type="Pfam" id="PF04542"/>
    </source>
</evidence>
<dbReference type="PANTHER" id="PTHR43133">
    <property type="entry name" value="RNA POLYMERASE ECF-TYPE SIGMA FACTO"/>
    <property type="match status" value="1"/>
</dbReference>
<dbReference type="OrthoDB" id="9797134at2"/>
<dbReference type="SUPFAM" id="SSF88659">
    <property type="entry name" value="Sigma3 and sigma4 domains of RNA polymerase sigma factors"/>
    <property type="match status" value="1"/>
</dbReference>
<evidence type="ECO:0000256" key="1">
    <source>
        <dbReference type="ARBA" id="ARBA00010641"/>
    </source>
</evidence>
<dbReference type="Pfam" id="PF04542">
    <property type="entry name" value="Sigma70_r2"/>
    <property type="match status" value="1"/>
</dbReference>
<proteinExistence type="inferred from homology"/>
<dbReference type="Gene3D" id="1.10.10.10">
    <property type="entry name" value="Winged helix-like DNA-binding domain superfamily/Winged helix DNA-binding domain"/>
    <property type="match status" value="1"/>
</dbReference>